<feature type="active site" description="Acyl-thioester intermediate" evidence="4">
    <location>
        <position position="89"/>
    </location>
</feature>
<feature type="active site" description="Proton acceptor" evidence="4">
    <location>
        <position position="374"/>
    </location>
</feature>
<reference evidence="8 11" key="2">
    <citation type="submission" date="2019-07" db="EMBL/GenBank/DDBJ databases">
        <title>Complete Genome Sequence and Methylome Analysis of Nocardia otitidis-caviarum NEB252.</title>
        <authorList>
            <person name="Fomenkov A."/>
            <person name="Anton B.P."/>
            <person name="Vincze T."/>
            <person name="Roberts R.J."/>
        </authorList>
    </citation>
    <scope>NUCLEOTIDE SEQUENCE [LARGE SCALE GENOMIC DNA]</scope>
    <source>
        <strain evidence="8 11">NEB252</strain>
    </source>
</reference>
<evidence type="ECO:0000256" key="4">
    <source>
        <dbReference type="PIRSR" id="PIRSR000429-1"/>
    </source>
</evidence>
<dbReference type="InterPro" id="IPR016039">
    <property type="entry name" value="Thiolase-like"/>
</dbReference>
<evidence type="ECO:0000313" key="10">
    <source>
        <dbReference type="Proteomes" id="UP000255467"/>
    </source>
</evidence>
<dbReference type="NCBIfam" id="TIGR01930">
    <property type="entry name" value="AcCoA-C-Actrans"/>
    <property type="match status" value="1"/>
</dbReference>
<evidence type="ECO:0000313" key="11">
    <source>
        <dbReference type="Proteomes" id="UP000317039"/>
    </source>
</evidence>
<dbReference type="STRING" id="1406858.GCA_000710895_06158"/>
<dbReference type="PANTHER" id="PTHR43365:SF1">
    <property type="entry name" value="ACETYL-COA C-ACYLTRANSFERASE"/>
    <property type="match status" value="1"/>
</dbReference>
<dbReference type="NCBIfam" id="NF005889">
    <property type="entry name" value="PRK07850.1"/>
    <property type="match status" value="1"/>
</dbReference>
<evidence type="ECO:0000313" key="9">
    <source>
        <dbReference type="EMBL" id="SUA75859.1"/>
    </source>
</evidence>
<proteinExistence type="inferred from homology"/>
<keyword evidence="3 5" id="KW-0012">Acyltransferase</keyword>
<keyword evidence="2 5" id="KW-0808">Transferase</keyword>
<dbReference type="RefSeq" id="WP_039809188.1">
    <property type="nucleotide sequence ID" value="NZ_CP041695.1"/>
</dbReference>
<dbReference type="InterPro" id="IPR002155">
    <property type="entry name" value="Thiolase"/>
</dbReference>
<feature type="domain" description="Thiolase N-terminal" evidence="6">
    <location>
        <begin position="5"/>
        <end position="257"/>
    </location>
</feature>
<dbReference type="GeneID" id="80336301"/>
<evidence type="ECO:0000256" key="5">
    <source>
        <dbReference type="RuleBase" id="RU003557"/>
    </source>
</evidence>
<evidence type="ECO:0000313" key="8">
    <source>
        <dbReference type="EMBL" id="QDP82087.1"/>
    </source>
</evidence>
<dbReference type="GO" id="GO:0016747">
    <property type="term" value="F:acyltransferase activity, transferring groups other than amino-acyl groups"/>
    <property type="evidence" value="ECO:0007669"/>
    <property type="project" value="InterPro"/>
</dbReference>
<dbReference type="InterPro" id="IPR020617">
    <property type="entry name" value="Thiolase_C"/>
</dbReference>
<gene>
    <name evidence="9" type="primary">fadA_2</name>
    <name evidence="8" type="ORF">FOH10_28505</name>
    <name evidence="9" type="ORF">NCTC1934_02273</name>
</gene>
<dbReference type="SUPFAM" id="SSF53901">
    <property type="entry name" value="Thiolase-like"/>
    <property type="match status" value="2"/>
</dbReference>
<feature type="active site" description="Proton acceptor" evidence="4">
    <location>
        <position position="344"/>
    </location>
</feature>
<dbReference type="PROSITE" id="PS00737">
    <property type="entry name" value="THIOLASE_2"/>
    <property type="match status" value="1"/>
</dbReference>
<dbReference type="InterPro" id="IPR020616">
    <property type="entry name" value="Thiolase_N"/>
</dbReference>
<accession>A0A378YHH7</accession>
<name>A0A378YHH7_9NOCA</name>
<dbReference type="Gene3D" id="3.40.47.10">
    <property type="match status" value="2"/>
</dbReference>
<keyword evidence="10" id="KW-1185">Reference proteome</keyword>
<dbReference type="EC" id="2.3.1.-" evidence="9"/>
<dbReference type="Pfam" id="PF00108">
    <property type="entry name" value="Thiolase_N"/>
    <property type="match status" value="1"/>
</dbReference>
<organism evidence="9 10">
    <name type="scientific">Nocardia otitidiscaviarum</name>
    <dbReference type="NCBI Taxonomy" id="1823"/>
    <lineage>
        <taxon>Bacteria</taxon>
        <taxon>Bacillati</taxon>
        <taxon>Actinomycetota</taxon>
        <taxon>Actinomycetes</taxon>
        <taxon>Mycobacteriales</taxon>
        <taxon>Nocardiaceae</taxon>
        <taxon>Nocardia</taxon>
    </lineage>
</organism>
<evidence type="ECO:0000259" key="6">
    <source>
        <dbReference type="Pfam" id="PF00108"/>
    </source>
</evidence>
<protein>
    <submittedName>
        <fullName evidence="9">Acyltransferase Rv0859</fullName>
        <ecNumber evidence="9">2.3.1.-</ecNumber>
    </submittedName>
    <submittedName>
        <fullName evidence="8">Steroid 3-ketoacyl-CoA thiolase</fullName>
    </submittedName>
</protein>
<evidence type="ECO:0000256" key="3">
    <source>
        <dbReference type="ARBA" id="ARBA00023315"/>
    </source>
</evidence>
<reference evidence="9 10" key="1">
    <citation type="submission" date="2018-06" db="EMBL/GenBank/DDBJ databases">
        <authorList>
            <consortium name="Pathogen Informatics"/>
            <person name="Doyle S."/>
        </authorList>
    </citation>
    <scope>NUCLEOTIDE SEQUENCE [LARGE SCALE GENOMIC DNA]</scope>
    <source>
        <strain evidence="9 10">NCTC1934</strain>
    </source>
</reference>
<dbReference type="OrthoDB" id="3607666at2"/>
<dbReference type="InterPro" id="IPR020613">
    <property type="entry name" value="Thiolase_CS"/>
</dbReference>
<evidence type="ECO:0000256" key="1">
    <source>
        <dbReference type="ARBA" id="ARBA00010982"/>
    </source>
</evidence>
<comment type="similarity">
    <text evidence="1 5">Belongs to the thiolase-like superfamily. Thiolase family.</text>
</comment>
<dbReference type="PIRSF" id="PIRSF000429">
    <property type="entry name" value="Ac-CoA_Ac_transf"/>
    <property type="match status" value="1"/>
</dbReference>
<dbReference type="PANTHER" id="PTHR43365">
    <property type="entry name" value="BLR7806 PROTEIN"/>
    <property type="match status" value="1"/>
</dbReference>
<dbReference type="AlphaFoldDB" id="A0A378YHH7"/>
<evidence type="ECO:0000256" key="2">
    <source>
        <dbReference type="ARBA" id="ARBA00022679"/>
    </source>
</evidence>
<dbReference type="Pfam" id="PF02803">
    <property type="entry name" value="Thiolase_C"/>
    <property type="match status" value="1"/>
</dbReference>
<dbReference type="CDD" id="cd00751">
    <property type="entry name" value="thiolase"/>
    <property type="match status" value="1"/>
</dbReference>
<dbReference type="Proteomes" id="UP000317039">
    <property type="component" value="Chromosome"/>
</dbReference>
<dbReference type="EMBL" id="UGRY01000002">
    <property type="protein sequence ID" value="SUA75859.1"/>
    <property type="molecule type" value="Genomic_DNA"/>
</dbReference>
<sequence length="388" mass="40727">MGTPVIVEAARTPIGKRNGWLAGLHAAELLGAAQRGVLERAALDPLLVEQVVGGCVMQVGEQSNNVTRTAWLHAGLPWQTGAVTIDNQCGSAQQAAGLVAGLISTGAIEVGLACGIESMSHVPLGANVGTHAGPRRPASWDIDMPDQFTGAERIAKRRGITRDDTDALGERSQRLAAQAWAEGRFDREVLTVKGAPQVDKEGNLTGETMDVSRDQGLRETTREGLAKLKPVQEGGIHTAGTSSQISDGAAAVLLMDERAAARNGLRPRARIVAQCLVGGEPEYQLDGPVQACARLLERSGMSMSDIDLFEINEAFASVVLSWASVHKPDFDRVNVNGGAIALGHPVGSTGSRLITTALHELERSGKSTAMILMCCGGALATGTIIERV</sequence>
<dbReference type="EMBL" id="CP041695">
    <property type="protein sequence ID" value="QDP82087.1"/>
    <property type="molecule type" value="Genomic_DNA"/>
</dbReference>
<evidence type="ECO:0000259" key="7">
    <source>
        <dbReference type="Pfam" id="PF02803"/>
    </source>
</evidence>
<dbReference type="Proteomes" id="UP000255467">
    <property type="component" value="Unassembled WGS sequence"/>
</dbReference>
<dbReference type="KEGG" id="nod:FOH10_28505"/>
<feature type="domain" description="Thiolase C-terminal" evidence="7">
    <location>
        <begin position="266"/>
        <end position="387"/>
    </location>
</feature>